<evidence type="ECO:0000313" key="2">
    <source>
        <dbReference type="EMBL" id="CAF3493263.1"/>
    </source>
</evidence>
<protein>
    <submittedName>
        <fullName evidence="1">Uncharacterized protein</fullName>
    </submittedName>
</protein>
<evidence type="ECO:0000313" key="1">
    <source>
        <dbReference type="EMBL" id="CAF0767639.1"/>
    </source>
</evidence>
<accession>A0A813QIM7</accession>
<sequence length="387" mass="46302">MGHWNRLLNYIPNVRHLIVRLYTDLQNFFKYSSIINSDTINSNIRSLEISTINNIPFNQIEDLFKKTFKHLEILKFFFKTDALSQSCYDYIDHKRWEDLLQRFLSLKDFHCCFEIPIQSELISNSFEQNQFFRKHNWKFSFQIYTYSFNTMLRIHTEPYPKRRLDIIPSKVFADSNNNNIYSHVRDLRILIDSIGISIINNLSSIIYKRVISLTLVSNKKFHEQTFLSYLYSIIDRNNILYLTIQLDNCSKNFLLNLIENFSKLYTLTISTYQSWSKLIQLSSYISKSNIQSLIVYELLINFYQYDYLYELFNQLEILSINLTSIEDCYRLLTLLFIGNKKKQIESLRSLIIKCDFHEPDAIANWVRSNVLRKLSYKCTTSTLIIWL</sequence>
<gene>
    <name evidence="2" type="ORF">OTI717_LOCUS1262</name>
    <name evidence="1" type="ORF">RFH988_LOCUS2185</name>
</gene>
<dbReference type="Proteomes" id="UP000663882">
    <property type="component" value="Unassembled WGS sequence"/>
</dbReference>
<dbReference type="EMBL" id="CAJOAX010000050">
    <property type="protein sequence ID" value="CAF3493263.1"/>
    <property type="molecule type" value="Genomic_DNA"/>
</dbReference>
<dbReference type="Proteomes" id="UP000663823">
    <property type="component" value="Unassembled WGS sequence"/>
</dbReference>
<comment type="caution">
    <text evidence="1">The sequence shown here is derived from an EMBL/GenBank/DDBJ whole genome shotgun (WGS) entry which is preliminary data.</text>
</comment>
<organism evidence="1">
    <name type="scientific">Rotaria sordida</name>
    <dbReference type="NCBI Taxonomy" id="392033"/>
    <lineage>
        <taxon>Eukaryota</taxon>
        <taxon>Metazoa</taxon>
        <taxon>Spiralia</taxon>
        <taxon>Gnathifera</taxon>
        <taxon>Rotifera</taxon>
        <taxon>Eurotatoria</taxon>
        <taxon>Bdelloidea</taxon>
        <taxon>Philodinida</taxon>
        <taxon>Philodinidae</taxon>
        <taxon>Rotaria</taxon>
    </lineage>
</organism>
<dbReference type="AlphaFoldDB" id="A0A813QIM7"/>
<dbReference type="OrthoDB" id="10003061at2759"/>
<name>A0A813QIM7_9BILA</name>
<reference evidence="1" key="1">
    <citation type="submission" date="2021-02" db="EMBL/GenBank/DDBJ databases">
        <authorList>
            <person name="Nowell W R."/>
        </authorList>
    </citation>
    <scope>NUCLEOTIDE SEQUENCE</scope>
</reference>
<proteinExistence type="predicted"/>
<dbReference type="EMBL" id="CAJNOO010000046">
    <property type="protein sequence ID" value="CAF0767639.1"/>
    <property type="molecule type" value="Genomic_DNA"/>
</dbReference>